<name>Q6RKG3_9PLEO</name>
<dbReference type="Gene3D" id="1.10.1200.10">
    <property type="entry name" value="ACP-like"/>
    <property type="match status" value="1"/>
</dbReference>
<feature type="domain" description="Ketosynthase family 3 (KS3)" evidence="10">
    <location>
        <begin position="11"/>
        <end position="436"/>
    </location>
</feature>
<dbReference type="InterPro" id="IPR049900">
    <property type="entry name" value="PKS_mFAS_DH"/>
</dbReference>
<feature type="region of interest" description="N-terminal hotdog fold" evidence="7">
    <location>
        <begin position="958"/>
        <end position="1096"/>
    </location>
</feature>
<evidence type="ECO:0000259" key="10">
    <source>
        <dbReference type="PROSITE" id="PS52004"/>
    </source>
</evidence>
<evidence type="ECO:0000256" key="8">
    <source>
        <dbReference type="SAM" id="MobiDB-lite"/>
    </source>
</evidence>
<organism evidence="12">
    <name type="scientific">Didymella maydis</name>
    <dbReference type="NCBI Taxonomy" id="259522"/>
    <lineage>
        <taxon>Eukaryota</taxon>
        <taxon>Fungi</taxon>
        <taxon>Dikarya</taxon>
        <taxon>Ascomycota</taxon>
        <taxon>Pezizomycotina</taxon>
        <taxon>Dothideomycetes</taxon>
        <taxon>Pleosporomycetidae</taxon>
        <taxon>Pleosporales</taxon>
        <taxon>Pleosporineae</taxon>
        <taxon>Didymellaceae</taxon>
        <taxon>Didymella</taxon>
    </lineage>
</organism>
<dbReference type="PROSITE" id="PS00012">
    <property type="entry name" value="PHOSPHOPANTETHEINE"/>
    <property type="match status" value="1"/>
</dbReference>
<dbReference type="InterPro" id="IPR016035">
    <property type="entry name" value="Acyl_Trfase/lysoPLipase"/>
</dbReference>
<dbReference type="CDD" id="cd05195">
    <property type="entry name" value="enoyl_red"/>
    <property type="match status" value="1"/>
</dbReference>
<dbReference type="Pfam" id="PF16197">
    <property type="entry name" value="KAsynt_C_assoc"/>
    <property type="match status" value="1"/>
</dbReference>
<dbReference type="PROSITE" id="PS52019">
    <property type="entry name" value="PKS_MFAS_DH"/>
    <property type="match status" value="1"/>
</dbReference>
<dbReference type="CDD" id="cd00833">
    <property type="entry name" value="PKS"/>
    <property type="match status" value="1"/>
</dbReference>
<dbReference type="InterPro" id="IPR016039">
    <property type="entry name" value="Thiolase-like"/>
</dbReference>
<dbReference type="InterPro" id="IPR032821">
    <property type="entry name" value="PKS_assoc"/>
</dbReference>
<dbReference type="Gene3D" id="3.40.50.150">
    <property type="entry name" value="Vaccinia Virus protein VP39"/>
    <property type="match status" value="1"/>
</dbReference>
<dbReference type="SUPFAM" id="SSF47336">
    <property type="entry name" value="ACP-like"/>
    <property type="match status" value="1"/>
</dbReference>
<evidence type="ECO:0000256" key="4">
    <source>
        <dbReference type="ARBA" id="ARBA00022857"/>
    </source>
</evidence>
<dbReference type="GO" id="GO:1901336">
    <property type="term" value="P:lactone biosynthetic process"/>
    <property type="evidence" value="ECO:0007669"/>
    <property type="project" value="UniProtKB-ARBA"/>
</dbReference>
<dbReference type="Pfam" id="PF21089">
    <property type="entry name" value="PKS_DH_N"/>
    <property type="match status" value="1"/>
</dbReference>
<dbReference type="InterPro" id="IPR036736">
    <property type="entry name" value="ACP-like_sf"/>
</dbReference>
<dbReference type="SMART" id="SM00826">
    <property type="entry name" value="PKS_DH"/>
    <property type="match status" value="1"/>
</dbReference>
<dbReference type="SUPFAM" id="SSF55048">
    <property type="entry name" value="Probable ACP-binding domain of malonyl-CoA ACP transacylase"/>
    <property type="match status" value="1"/>
</dbReference>
<dbReference type="Pfam" id="PF08240">
    <property type="entry name" value="ADH_N"/>
    <property type="match status" value="1"/>
</dbReference>
<feature type="region of interest" description="Disordered" evidence="8">
    <location>
        <begin position="40"/>
        <end position="60"/>
    </location>
</feature>
<dbReference type="Pfam" id="PF14765">
    <property type="entry name" value="PS-DH"/>
    <property type="match status" value="1"/>
</dbReference>
<dbReference type="PROSITE" id="PS52004">
    <property type="entry name" value="KS3_2"/>
    <property type="match status" value="1"/>
</dbReference>
<gene>
    <name evidence="12" type="primary">PKS1</name>
</gene>
<evidence type="ECO:0000256" key="5">
    <source>
        <dbReference type="ARBA" id="ARBA00023268"/>
    </source>
</evidence>
<dbReference type="Pfam" id="PF02801">
    <property type="entry name" value="Ketoacyl-synt_C"/>
    <property type="match status" value="1"/>
</dbReference>
<dbReference type="InterPro" id="IPR020807">
    <property type="entry name" value="PKS_DH"/>
</dbReference>
<protein>
    <submittedName>
        <fullName evidence="12">Polyketide synthase</fullName>
    </submittedName>
</protein>
<dbReference type="GO" id="GO:0006633">
    <property type="term" value="P:fatty acid biosynthetic process"/>
    <property type="evidence" value="ECO:0007669"/>
    <property type="project" value="TreeGrafter"/>
</dbReference>
<dbReference type="Gene3D" id="3.90.180.10">
    <property type="entry name" value="Medium-chain alcohol dehydrogenases, catalytic domain"/>
    <property type="match status" value="1"/>
</dbReference>
<keyword evidence="6" id="KW-0012">Acyltransferase</keyword>
<dbReference type="InterPro" id="IPR020841">
    <property type="entry name" value="PKS_Beta-ketoAc_synthase_dom"/>
</dbReference>
<dbReference type="InterPro" id="IPR020843">
    <property type="entry name" value="ER"/>
</dbReference>
<dbReference type="SUPFAM" id="SSF52151">
    <property type="entry name" value="FabD/lysophospholipase-like"/>
    <property type="match status" value="1"/>
</dbReference>
<dbReference type="InterPro" id="IPR029063">
    <property type="entry name" value="SAM-dependent_MTases_sf"/>
</dbReference>
<dbReference type="GO" id="GO:0031177">
    <property type="term" value="F:phosphopantetheine binding"/>
    <property type="evidence" value="ECO:0007669"/>
    <property type="project" value="InterPro"/>
</dbReference>
<dbReference type="FunFam" id="3.40.50.720:FF:000209">
    <property type="entry name" value="Polyketide synthase Pks12"/>
    <property type="match status" value="1"/>
</dbReference>
<dbReference type="Gene3D" id="3.10.129.110">
    <property type="entry name" value="Polyketide synthase dehydratase"/>
    <property type="match status" value="1"/>
</dbReference>
<dbReference type="InterPro" id="IPR014031">
    <property type="entry name" value="Ketoacyl_synth_C"/>
</dbReference>
<dbReference type="SMART" id="SM00822">
    <property type="entry name" value="PKS_KR"/>
    <property type="match status" value="1"/>
</dbReference>
<dbReference type="InterPro" id="IPR057326">
    <property type="entry name" value="KR_dom"/>
</dbReference>
<dbReference type="SMART" id="SM00825">
    <property type="entry name" value="PKS_KS"/>
    <property type="match status" value="1"/>
</dbReference>
<dbReference type="InterPro" id="IPR011032">
    <property type="entry name" value="GroES-like_sf"/>
</dbReference>
<dbReference type="Pfam" id="PF00698">
    <property type="entry name" value="Acyl_transf_1"/>
    <property type="match status" value="1"/>
</dbReference>
<dbReference type="InterPro" id="IPR036291">
    <property type="entry name" value="NAD(P)-bd_dom_sf"/>
</dbReference>
<feature type="region of interest" description="C-terminal hotdog fold" evidence="7">
    <location>
        <begin position="1126"/>
        <end position="1283"/>
    </location>
</feature>
<reference evidence="12" key="1">
    <citation type="journal article" date="2003" name="Proc. Natl. Acad. Sci. U.S.A.">
        <title>Phylogenomic analysis of type I polyketide synthase genes in pathogenic and saprobic ascomycetes.</title>
        <authorList>
            <person name="Kroken S."/>
            <person name="Glass N.L."/>
            <person name="Taylor J.W."/>
            <person name="Yoder O.C."/>
            <person name="Turgeon B.G."/>
        </authorList>
    </citation>
    <scope>NUCLEOTIDE SEQUENCE</scope>
</reference>
<dbReference type="InterPro" id="IPR001227">
    <property type="entry name" value="Ac_transferase_dom_sf"/>
</dbReference>
<dbReference type="Gene3D" id="3.40.366.10">
    <property type="entry name" value="Malonyl-Coenzyme A Acyl Carrier Protein, domain 2"/>
    <property type="match status" value="1"/>
</dbReference>
<dbReference type="InterPro" id="IPR016036">
    <property type="entry name" value="Malonyl_transacylase_ACP-bd"/>
</dbReference>
<dbReference type="Gene3D" id="3.40.47.10">
    <property type="match status" value="1"/>
</dbReference>
<dbReference type="SMART" id="SM00829">
    <property type="entry name" value="PKS_ER"/>
    <property type="match status" value="1"/>
</dbReference>
<dbReference type="InterPro" id="IPR014043">
    <property type="entry name" value="Acyl_transferase_dom"/>
</dbReference>
<dbReference type="InterPro" id="IPR049551">
    <property type="entry name" value="PKS_DH_C"/>
</dbReference>
<dbReference type="SUPFAM" id="SSF53901">
    <property type="entry name" value="Thiolase-like"/>
    <property type="match status" value="1"/>
</dbReference>
<proteinExistence type="evidence at transcript level"/>
<keyword evidence="2" id="KW-0597">Phosphoprotein</keyword>
<dbReference type="SUPFAM" id="SSF51735">
    <property type="entry name" value="NAD(P)-binding Rossmann-fold domains"/>
    <property type="match status" value="3"/>
</dbReference>
<evidence type="ECO:0000256" key="6">
    <source>
        <dbReference type="ARBA" id="ARBA00023315"/>
    </source>
</evidence>
<feature type="domain" description="PKS/mFAS DH" evidence="11">
    <location>
        <begin position="958"/>
        <end position="1283"/>
    </location>
</feature>
<dbReference type="PROSITE" id="PS50075">
    <property type="entry name" value="CARRIER"/>
    <property type="match status" value="1"/>
</dbReference>
<dbReference type="EMBL" id="AY495642">
    <property type="protein sequence ID" value="AAR85531.1"/>
    <property type="molecule type" value="mRNA"/>
</dbReference>
<dbReference type="SMART" id="SM00827">
    <property type="entry name" value="PKS_AT"/>
    <property type="match status" value="1"/>
</dbReference>
<dbReference type="SUPFAM" id="SSF50129">
    <property type="entry name" value="GroES-like"/>
    <property type="match status" value="1"/>
</dbReference>
<dbReference type="InterPro" id="IPR006162">
    <property type="entry name" value="Ppantetheine_attach_site"/>
</dbReference>
<feature type="domain" description="Carrier" evidence="9">
    <location>
        <begin position="2443"/>
        <end position="2520"/>
    </location>
</feature>
<dbReference type="GO" id="GO:0030639">
    <property type="term" value="P:polyketide biosynthetic process"/>
    <property type="evidence" value="ECO:0007669"/>
    <property type="project" value="UniProtKB-ARBA"/>
</dbReference>
<dbReference type="InterPro" id="IPR020806">
    <property type="entry name" value="PKS_PP-bd"/>
</dbReference>
<dbReference type="InterPro" id="IPR009081">
    <property type="entry name" value="PP-bd_ACP"/>
</dbReference>
<dbReference type="InterPro" id="IPR013968">
    <property type="entry name" value="PKS_KR"/>
</dbReference>
<keyword evidence="5" id="KW-0511">Multifunctional enzyme</keyword>
<dbReference type="Pfam" id="PF23114">
    <property type="entry name" value="NAD-bd_HRPKS_sdrA"/>
    <property type="match status" value="1"/>
</dbReference>
<reference evidence="12" key="2">
    <citation type="submission" date="2003-12" db="EMBL/GenBank/DDBJ databases">
        <authorList>
            <person name="Yun S.-Y."/>
            <person name="Turgeon B.G."/>
        </authorList>
    </citation>
    <scope>NUCLEOTIDE SEQUENCE</scope>
</reference>
<dbReference type="InterPro" id="IPR050091">
    <property type="entry name" value="PKS_NRPS_Biosynth_Enz"/>
</dbReference>
<dbReference type="InterPro" id="IPR014030">
    <property type="entry name" value="Ketoacyl_synth_N"/>
</dbReference>
<dbReference type="GO" id="GO:0016491">
    <property type="term" value="F:oxidoreductase activity"/>
    <property type="evidence" value="ECO:0007669"/>
    <property type="project" value="InterPro"/>
</dbReference>
<dbReference type="Pfam" id="PF13602">
    <property type="entry name" value="ADH_zinc_N_2"/>
    <property type="match status" value="1"/>
</dbReference>
<evidence type="ECO:0000313" key="12">
    <source>
        <dbReference type="EMBL" id="AAR85531.1"/>
    </source>
</evidence>
<dbReference type="PANTHER" id="PTHR43775:SF29">
    <property type="entry name" value="ASPERFURANONE POLYKETIDE SYNTHASE AFOG-RELATED"/>
    <property type="match status" value="1"/>
</dbReference>
<dbReference type="Gene3D" id="3.40.50.720">
    <property type="entry name" value="NAD(P)-binding Rossmann-like Domain"/>
    <property type="match status" value="2"/>
</dbReference>
<dbReference type="PANTHER" id="PTHR43775">
    <property type="entry name" value="FATTY ACID SYNTHASE"/>
    <property type="match status" value="1"/>
</dbReference>
<sequence>MSSIHMSADGSTPIAIVGLSFRGPGDATSAENLLRMVAESRESRSPIPSQKWNASGHYHPDPSRQGSHIVEYGHWFQQDVYEFDAPFFNLSAVESAALDPQQRMLLECTYEAFENSGMPLNKLVGTDTSVFTAVFCTDYTDMLWRDPEMVPMYQCTNSGATRANMANRVSYSFDLKGPSITVDTACSGGLTALHLACQSLVTGESTQAVVSGSSLILGPETMVTMSMMRFLSPDGRCYAFDDRANGYARGEGVTVLLLKRLDDALANGDTIRAVIRGTGRNPDGKTTGIAMPSGLAQEALIRSVYAKTGLDLLDTAYIECHGTGTQAGDTTEARAISNVFGPGRQVPLAIGSVKTNIGHLEAASGLAGVLKCILMLENEIILPNRNFKHANLNIPLEEWKLRVPTTVEPWNSMTTRRASVNSFGYGGTNVHAILESADNFLRARGLDQTKFTRRPMHRIMAIRNALELEPEQNGNPFSSSGAKYMGQRADPQVFAVSAFDPTAGEACAKNLAYYVEERQDMADATFLSSLAFTLSDRRTVHPWKATVTASSSAELISGLRKVRFSSVKSTHNLAFVFTGQGAHWCGMGKELIKVYPAFRKSLEKCGAMLKRFGAPFDVIDELEAGFETSQLDKALYSQSLCTALQIALIDMLSDWDIQPKSVTGHSSGEIGAAYAAGALKLEDAMLVAYARGLAMSDLSTKGPKGAMVAVGMDRQELNLILVGLKSGKAVIACSNSPKSFTVSGDKCALDELQGALRQRGVYNRRLNVEVAYHSHHMELVADSYRNTINNIKVLADSPVRFFSSVMGELTDKSKLGPDYWVSNLVGEVKFAESLHALVTHSNTDSTEQIQTIIEIGPHSALAGPIRETLEAAEFSHKTSIDYLSVLVRRKDAVVTALTLASKLFVAGFAVRLAAVNQNACSTVPPLNDLPSYAWNHSKSYSAESRISRSYRERPHTRMSLIGVLDVQSSALEPRWRQILRISELPWLRDHNIQSNVVYPAAGYLTMAIEAAAQRNAVRAPGTKIEGFQFREVNISSALIIPETPGEVEVFITLKAFSESLRSPSNLWDEFSVSSVSESNRWTEHCRGLIAVKTVSRSPNLVSGEAQEASDVEVYKGHVDDFEAACQSSWDAKEMYNGLWQTGMHFGPTFANISDLRIAPDKCIGRVQIPDTAAVMPMKYQEAFVVHPATLDSIIQTFLPALAAQTRKFNDAIVPVSIDDLFVSHEITRSPGHAFDCYTSTYRKDHRFTFVDITVFATPFVPGSKPVITVGSMTVATLQRQDPSENNDQVPSRAYNLEWAPDIEYLTPEQLVNVTSSSTGAEHQVTKQKLDRASVELIREALARTHEQQSVEVGGSAHVLRKLLDSRAEHATSDSSTDRDSSLTSASATIAQAAERLPNLLVGGAEQDDPAQLYDLMDVATTPGLFAKNHSIATYLQLLSHKKPDLTVLTIGPQSGPASLNLLLLLSDLGCDAGPFKAFHHSDAELNIDHAAKTRFPSWANSITFVDLKIKDSVALESSSNVEQTYDVVVAFNMAGSSIQLAATLSAASALQTYRGKVLLADHAVQSPLATLVWSSLPSFVSSQKEGAELDLSDAHDVAQEKGYQAHAMLADRVHVMQKAREEHEVETAIDTLIVATDQDLESVDIALLQRLCEEQGSAVQLVSLEAAHPEPKQACIVLNELSQPVLVEPTDGEWEALKRITHCGAGVLWVTRGAGSDTCADPQAALIQGLARTVRAEVGDRPMATLDLDEEVRLNAVEAAKCIAGVFRHVMRAASAELELRERNGVVHVPRLIEDLDASRQLQAEDGIAAATETLTLQQAGSCRLFAGTPGLLDSLHFAPDERVSVELAAGDIEVEVQAAGINFKDVMMAMGQIPIEDLGLECSGMVTSVGSQVQCFAVGDRVVTMGPGSFCTRLRVDARLAYRIPDSMSWETAAALPITHVTAYHAVRHLGRIVRGDTVLVHAAAGGLGQALVELSIMAGARVLVTVGSADKKHFVMERFGIPEHHVLYSRDTSFASHVMRLTQGVGVDVVMNSLAGEALRQSWTCIAANGRFVELGQRDITVNSRLDMAPFARNASFIAFNLAKMLRQDPQMACEMLGEVLKLYDRGTLRGYQSLETYTYSHLGDAFRKMQTGRHMGKLVAVARPADIVRFQGTPALSPPLFDPDAAYLLVGGLGGLGSATALWMAERGARHLVLLSRSGASPSQDSILARLRATNCATTVLACDVAERDLLASALATVKDTLPPIRGVIQGAMVLRDGMLAQLSRSDYLAVLRPKLHGTWNLHALLPDLDFFIVESSISGIVGNAAQAAYAAANTFLDAFARYRRSLGLPATAIDIGAVEGIGYLARNPELKRAMERQGFSFTDEARLMRLLDFSISHPARQPRRSHIITGLGAWHPDCSLPVLGAPLFSRHRLLSSRGISAPAAINSLRNTLKHATTHDAEIALLAALVDHVVARTDIPVENVDTSKGLQDYGIDSLAAVELRNWLSRETDSVIPILELLGAESLTDLAAKIVARSRPITVANGAA</sequence>
<dbReference type="GO" id="GO:0004312">
    <property type="term" value="F:fatty acid synthase activity"/>
    <property type="evidence" value="ECO:0007669"/>
    <property type="project" value="TreeGrafter"/>
</dbReference>
<evidence type="ECO:0000256" key="7">
    <source>
        <dbReference type="PROSITE-ProRule" id="PRU01363"/>
    </source>
</evidence>
<evidence type="ECO:0000259" key="9">
    <source>
        <dbReference type="PROSITE" id="PS50075"/>
    </source>
</evidence>
<evidence type="ECO:0000256" key="3">
    <source>
        <dbReference type="ARBA" id="ARBA00022679"/>
    </source>
</evidence>
<feature type="active site" description="Proton donor; for dehydratase activity" evidence="7">
    <location>
        <position position="1191"/>
    </location>
</feature>
<evidence type="ECO:0000259" key="11">
    <source>
        <dbReference type="PROSITE" id="PS52019"/>
    </source>
</evidence>
<dbReference type="SMART" id="SM00823">
    <property type="entry name" value="PKS_PP"/>
    <property type="match status" value="1"/>
</dbReference>
<feature type="active site" description="Proton acceptor; for dehydratase activity" evidence="7">
    <location>
        <position position="990"/>
    </location>
</feature>
<keyword evidence="4" id="KW-0521">NADP</keyword>
<dbReference type="Pfam" id="PF00109">
    <property type="entry name" value="ketoacyl-synt"/>
    <property type="match status" value="1"/>
</dbReference>
<dbReference type="InterPro" id="IPR013154">
    <property type="entry name" value="ADH-like_N"/>
</dbReference>
<dbReference type="InterPro" id="IPR049552">
    <property type="entry name" value="PKS_DH_N"/>
</dbReference>
<evidence type="ECO:0000256" key="2">
    <source>
        <dbReference type="ARBA" id="ARBA00022553"/>
    </source>
</evidence>
<dbReference type="Gene3D" id="3.30.70.3290">
    <property type="match status" value="1"/>
</dbReference>
<keyword evidence="1" id="KW-0596">Phosphopantetheine</keyword>
<evidence type="ECO:0000256" key="1">
    <source>
        <dbReference type="ARBA" id="ARBA00022450"/>
    </source>
</evidence>
<dbReference type="InterPro" id="IPR056501">
    <property type="entry name" value="NAD-bd_HRPKS_sdrA"/>
</dbReference>
<keyword evidence="3" id="KW-0808">Transferase</keyword>
<dbReference type="Pfam" id="PF00550">
    <property type="entry name" value="PP-binding"/>
    <property type="match status" value="1"/>
</dbReference>
<dbReference type="Pfam" id="PF08659">
    <property type="entry name" value="KR"/>
    <property type="match status" value="1"/>
</dbReference>
<dbReference type="InterPro" id="IPR042104">
    <property type="entry name" value="PKS_dehydratase_sf"/>
</dbReference>
<accession>Q6RKG3</accession>